<protein>
    <submittedName>
        <fullName evidence="2">Uncharacterized protein</fullName>
    </submittedName>
</protein>
<dbReference type="Proteomes" id="UP000887565">
    <property type="component" value="Unplaced"/>
</dbReference>
<keyword evidence="1" id="KW-1185">Reference proteome</keyword>
<sequence length="189" mass="21159">MAGLSCLIQHLLSGPLSVLRNDNHHCMDPCIEPTYTSFVYARKKLTEIQVKSLNVPLVIGKQLVKDLNISEWIKRNIILLHIDFESDTFEAMKEIQLFTFIDLLRMGSFGMTTSAVPIRLIRLDAAVLAQVRYVPSSASRTRAEKICSPSMLDVEKILLLLVACPISSLAANLHMLKWAKAPLTAKSLR</sequence>
<dbReference type="AlphaFoldDB" id="A0A915I0M4"/>
<proteinExistence type="predicted"/>
<evidence type="ECO:0000313" key="1">
    <source>
        <dbReference type="Proteomes" id="UP000887565"/>
    </source>
</evidence>
<evidence type="ECO:0000313" key="2">
    <source>
        <dbReference type="WBParaSite" id="nRc.2.0.1.t07681-RA"/>
    </source>
</evidence>
<organism evidence="1 2">
    <name type="scientific">Romanomermis culicivorax</name>
    <name type="common">Nematode worm</name>
    <dbReference type="NCBI Taxonomy" id="13658"/>
    <lineage>
        <taxon>Eukaryota</taxon>
        <taxon>Metazoa</taxon>
        <taxon>Ecdysozoa</taxon>
        <taxon>Nematoda</taxon>
        <taxon>Enoplea</taxon>
        <taxon>Dorylaimia</taxon>
        <taxon>Mermithida</taxon>
        <taxon>Mermithoidea</taxon>
        <taxon>Mermithidae</taxon>
        <taxon>Romanomermis</taxon>
    </lineage>
</organism>
<name>A0A915I0M4_ROMCU</name>
<dbReference type="WBParaSite" id="nRc.2.0.1.t07681-RA">
    <property type="protein sequence ID" value="nRc.2.0.1.t07681-RA"/>
    <property type="gene ID" value="nRc.2.0.1.g07681"/>
</dbReference>
<accession>A0A915I0M4</accession>
<reference evidence="2" key="1">
    <citation type="submission" date="2022-11" db="UniProtKB">
        <authorList>
            <consortium name="WormBaseParasite"/>
        </authorList>
    </citation>
    <scope>IDENTIFICATION</scope>
</reference>